<dbReference type="Proteomes" id="UP000314294">
    <property type="component" value="Unassembled WGS sequence"/>
</dbReference>
<reference evidence="1 2" key="1">
    <citation type="submission" date="2019-03" db="EMBL/GenBank/DDBJ databases">
        <title>First draft genome of Liparis tanakae, snailfish: a comprehensive survey of snailfish specific genes.</title>
        <authorList>
            <person name="Kim W."/>
            <person name="Song I."/>
            <person name="Jeong J.-H."/>
            <person name="Kim D."/>
            <person name="Kim S."/>
            <person name="Ryu S."/>
            <person name="Song J.Y."/>
            <person name="Lee S.K."/>
        </authorList>
    </citation>
    <scope>NUCLEOTIDE SEQUENCE [LARGE SCALE GENOMIC DNA]</scope>
    <source>
        <tissue evidence="1">Muscle</tissue>
    </source>
</reference>
<gene>
    <name evidence="1" type="ORF">EYF80_018961</name>
</gene>
<organism evidence="1 2">
    <name type="scientific">Liparis tanakae</name>
    <name type="common">Tanaka's snailfish</name>
    <dbReference type="NCBI Taxonomy" id="230148"/>
    <lineage>
        <taxon>Eukaryota</taxon>
        <taxon>Metazoa</taxon>
        <taxon>Chordata</taxon>
        <taxon>Craniata</taxon>
        <taxon>Vertebrata</taxon>
        <taxon>Euteleostomi</taxon>
        <taxon>Actinopterygii</taxon>
        <taxon>Neopterygii</taxon>
        <taxon>Teleostei</taxon>
        <taxon>Neoteleostei</taxon>
        <taxon>Acanthomorphata</taxon>
        <taxon>Eupercaria</taxon>
        <taxon>Perciformes</taxon>
        <taxon>Cottioidei</taxon>
        <taxon>Cottales</taxon>
        <taxon>Liparidae</taxon>
        <taxon>Liparis</taxon>
    </lineage>
</organism>
<protein>
    <submittedName>
        <fullName evidence="1">Uncharacterized protein</fullName>
    </submittedName>
</protein>
<accession>A0A4Z2HYM1</accession>
<comment type="caution">
    <text evidence="1">The sequence shown here is derived from an EMBL/GenBank/DDBJ whole genome shotgun (WGS) entry which is preliminary data.</text>
</comment>
<evidence type="ECO:0000313" key="1">
    <source>
        <dbReference type="EMBL" id="TNN70827.1"/>
    </source>
</evidence>
<name>A0A4Z2HYM1_9TELE</name>
<dbReference type="EMBL" id="SRLO01000158">
    <property type="protein sequence ID" value="TNN70827.1"/>
    <property type="molecule type" value="Genomic_DNA"/>
</dbReference>
<proteinExistence type="predicted"/>
<keyword evidence="2" id="KW-1185">Reference proteome</keyword>
<dbReference type="AlphaFoldDB" id="A0A4Z2HYM1"/>
<evidence type="ECO:0000313" key="2">
    <source>
        <dbReference type="Proteomes" id="UP000314294"/>
    </source>
</evidence>
<sequence>MVIVITPAHSPAVERVIPGYHVAAAEANQEADALVEALGRGLGGGTLALAGDGGGVRRAATVALTLAGDLSAAVRVHAVDEPVWGKRGGQEMDDLYEAVKISLPTSLVILAVGAERFRGYVASQPSPPGLADAVPDVLIQDAPPVVVAQPGAAVCQRIMYVSKTPERVGTWKSGGEGGGGGGH</sequence>